<reference evidence="1 2" key="1">
    <citation type="journal article" date="2023" name="ACS Omega">
        <title>Identification of the Neoaspergillic Acid Biosynthesis Gene Cluster by Establishing an In Vitro CRISPR-Ribonucleoprotein Genetic System in Aspergillus melleus.</title>
        <authorList>
            <person name="Yuan B."/>
            <person name="Grau M.F."/>
            <person name="Murata R.M."/>
            <person name="Torok T."/>
            <person name="Venkateswaran K."/>
            <person name="Stajich J.E."/>
            <person name="Wang C.C.C."/>
        </authorList>
    </citation>
    <scope>NUCLEOTIDE SEQUENCE [LARGE SCALE GENOMIC DNA]</scope>
    <source>
        <strain evidence="1 2">IMV 1140</strain>
    </source>
</reference>
<dbReference type="EMBL" id="JAOPJF010000010">
    <property type="protein sequence ID" value="KAK1147765.1"/>
    <property type="molecule type" value="Genomic_DNA"/>
</dbReference>
<proteinExistence type="predicted"/>
<evidence type="ECO:0000313" key="1">
    <source>
        <dbReference type="EMBL" id="KAK1147765.1"/>
    </source>
</evidence>
<dbReference type="Proteomes" id="UP001177260">
    <property type="component" value="Unassembled WGS sequence"/>
</dbReference>
<accession>A0ACC3BBA6</accession>
<sequence length="659" mass="74635">MPVLKHQTKRQKKKPVACHRCHSHKVKCSGEQPCARCRQAGCENECQYALRDRKLKVNESYLDQILSENTQLKEQLRSSNTPQPSPAHPSDTVLPQDSYPAVQNPLIGERAWFYPYDPSAPPIYMGDAACTAFATRLRQFITDNPNTSHVARTQYTPESLLLEGETQWPGLAQARLLVRVAFNQLSRVYHLFLRKSTLEQLESIYRTPSLRDDPALTCKFFALFALGEVYSARTASSSGGRVPGTRYYVRAMNLIPIMPERPGMIHVESLLLLSLFSYFLNRRHSAYMLIGSAMRLGLVLGLNHNIPARQCTDPVEREHRVRLWWAIYIFDRMYTSKIGFPLQIRDDDIYVDMPADVDSPVSGEQFSDTAYLVSSIRLARIIGQIIDKIYSRKHHQESFLQREQQLLLALQEWLQSLPAHIKLRPEESPPKHIVSLHLQFNQCVILATRPIILHALIQRRGQRESHEDLPQPVITLSEACIHAARHSHALVTDEWVNGSLPMYGYFYAQYLFSAVIVLVISSLLPSIGNPTDLESLDTAVEILHRMSDHGNLAAAEFYENLQRVQQALPTDKSVSAHHDDQTQMSGQSLYSPIIPTTGSHALEPTAATFAGFTTEMAFLEPTMQDFLGRSDNEMDLIDPDLLTIEGPTGLNAWPTPFWS</sequence>
<comment type="caution">
    <text evidence="1">The sequence shown here is derived from an EMBL/GenBank/DDBJ whole genome shotgun (WGS) entry which is preliminary data.</text>
</comment>
<organism evidence="1 2">
    <name type="scientific">Aspergillus melleus</name>
    <dbReference type="NCBI Taxonomy" id="138277"/>
    <lineage>
        <taxon>Eukaryota</taxon>
        <taxon>Fungi</taxon>
        <taxon>Dikarya</taxon>
        <taxon>Ascomycota</taxon>
        <taxon>Pezizomycotina</taxon>
        <taxon>Eurotiomycetes</taxon>
        <taxon>Eurotiomycetidae</taxon>
        <taxon>Eurotiales</taxon>
        <taxon>Aspergillaceae</taxon>
        <taxon>Aspergillus</taxon>
        <taxon>Aspergillus subgen. Circumdati</taxon>
    </lineage>
</organism>
<keyword evidence="2" id="KW-1185">Reference proteome</keyword>
<gene>
    <name evidence="1" type="ORF">N8T08_000278</name>
</gene>
<evidence type="ECO:0000313" key="2">
    <source>
        <dbReference type="Proteomes" id="UP001177260"/>
    </source>
</evidence>
<name>A0ACC3BBA6_9EURO</name>
<protein>
    <submittedName>
        <fullName evidence="1">Uncharacterized protein</fullName>
    </submittedName>
</protein>